<dbReference type="InterPro" id="IPR011992">
    <property type="entry name" value="EF-hand-dom_pair"/>
</dbReference>
<dbReference type="InterPro" id="IPR052394">
    <property type="entry name" value="LRR-containing"/>
</dbReference>
<evidence type="ECO:0000313" key="4">
    <source>
        <dbReference type="EMBL" id="OWF45712.1"/>
    </source>
</evidence>
<sequence length="589" mass="66355">MAMEEEQYDEGFDREDSDLSLMADVKLPPLPYSPSKTISRKQTSLSLASPNKKDDDKDAFSAITPKPETVSPPLESRNLSRASFRPPLRKRKTKFTFENTPTFDPNEPYDFDEDDEDIPKTERYATQIEQSRALYRKSCKRMGLIPIKKVLQQFGQTVFSIDDLQLSARELKTIFVSIANGLDILELDLSGNKLGVKEVNYLCQILKANKHLSALIMRKCNLHGSPMKNLAEFLSTSYTLRKLDLGDNNLDDNDAPHVAKVIEKNESIGDLILSQNKLGESAIMIGHAIKENEIMVSLDLSWNHIRGYGAIGVAQGLEKNTKLTTVNLAWNGFGFEGCIALSRVLESNSCLMSLDLANNRVHPPALFELLKGLEKNKTLASLRLAHNPITAPMSTIVLNRLLHAKESSLTELDIEGVVVDKDFKSTLEEIQKIRMFIVRYDMALPLNKARVFKADSKNIFNIDPVRILFFMKEHLRTIDLFLKIDKDNDNSLTREEMQFAFELEGFPISSAALDSVMGYLDTNKDGSVDLLEFIAGERKLKRKLIQEREEARADSHLNPQTKISGDKKQYSKAFGAPKDVRSPLPKKTG</sequence>
<dbReference type="PANTHER" id="PTHR24114:SF50">
    <property type="entry name" value="RNI-LIKE PROTEIN"/>
    <property type="match status" value="1"/>
</dbReference>
<dbReference type="Gene3D" id="3.80.10.10">
    <property type="entry name" value="Ribonuclease Inhibitor"/>
    <property type="match status" value="1"/>
</dbReference>
<feature type="compositionally biased region" description="Acidic residues" evidence="2">
    <location>
        <begin position="1"/>
        <end position="18"/>
    </location>
</feature>
<feature type="region of interest" description="Disordered" evidence="2">
    <location>
        <begin position="1"/>
        <end position="79"/>
    </location>
</feature>
<dbReference type="PROSITE" id="PS00018">
    <property type="entry name" value="EF_HAND_1"/>
    <property type="match status" value="2"/>
</dbReference>
<proteinExistence type="predicted"/>
<dbReference type="InterPro" id="IPR001611">
    <property type="entry name" value="Leu-rich_rpt"/>
</dbReference>
<dbReference type="GO" id="GO:0005509">
    <property type="term" value="F:calcium ion binding"/>
    <property type="evidence" value="ECO:0007669"/>
    <property type="project" value="InterPro"/>
</dbReference>
<dbReference type="PANTHER" id="PTHR24114">
    <property type="entry name" value="LEUCINE RICH REPEAT FAMILY PROTEIN"/>
    <property type="match status" value="1"/>
</dbReference>
<dbReference type="InterPro" id="IPR032675">
    <property type="entry name" value="LRR_dom_sf"/>
</dbReference>
<dbReference type="InterPro" id="IPR018247">
    <property type="entry name" value="EF_Hand_1_Ca_BS"/>
</dbReference>
<dbReference type="Pfam" id="PF13499">
    <property type="entry name" value="EF-hand_7"/>
    <property type="match status" value="1"/>
</dbReference>
<dbReference type="PROSITE" id="PS50222">
    <property type="entry name" value="EF_HAND_2"/>
    <property type="match status" value="1"/>
</dbReference>
<feature type="domain" description="EF-hand" evidence="3">
    <location>
        <begin position="472"/>
        <end position="507"/>
    </location>
</feature>
<dbReference type="SUPFAM" id="SSF47473">
    <property type="entry name" value="EF-hand"/>
    <property type="match status" value="1"/>
</dbReference>
<dbReference type="SUPFAM" id="SSF52047">
    <property type="entry name" value="RNI-like"/>
    <property type="match status" value="1"/>
</dbReference>
<reference evidence="4 5" key="1">
    <citation type="journal article" date="2017" name="Nat. Ecol. Evol.">
        <title>Scallop genome provides insights into evolution of bilaterian karyotype and development.</title>
        <authorList>
            <person name="Wang S."/>
            <person name="Zhang J."/>
            <person name="Jiao W."/>
            <person name="Li J."/>
            <person name="Xun X."/>
            <person name="Sun Y."/>
            <person name="Guo X."/>
            <person name="Huan P."/>
            <person name="Dong B."/>
            <person name="Zhang L."/>
            <person name="Hu X."/>
            <person name="Sun X."/>
            <person name="Wang J."/>
            <person name="Zhao C."/>
            <person name="Wang Y."/>
            <person name="Wang D."/>
            <person name="Huang X."/>
            <person name="Wang R."/>
            <person name="Lv J."/>
            <person name="Li Y."/>
            <person name="Zhang Z."/>
            <person name="Liu B."/>
            <person name="Lu W."/>
            <person name="Hui Y."/>
            <person name="Liang J."/>
            <person name="Zhou Z."/>
            <person name="Hou R."/>
            <person name="Li X."/>
            <person name="Liu Y."/>
            <person name="Li H."/>
            <person name="Ning X."/>
            <person name="Lin Y."/>
            <person name="Zhao L."/>
            <person name="Xing Q."/>
            <person name="Dou J."/>
            <person name="Li Y."/>
            <person name="Mao J."/>
            <person name="Guo H."/>
            <person name="Dou H."/>
            <person name="Li T."/>
            <person name="Mu C."/>
            <person name="Jiang W."/>
            <person name="Fu Q."/>
            <person name="Fu X."/>
            <person name="Miao Y."/>
            <person name="Liu J."/>
            <person name="Yu Q."/>
            <person name="Li R."/>
            <person name="Liao H."/>
            <person name="Li X."/>
            <person name="Kong Y."/>
            <person name="Jiang Z."/>
            <person name="Chourrout D."/>
            <person name="Li R."/>
            <person name="Bao Z."/>
        </authorList>
    </citation>
    <scope>NUCLEOTIDE SEQUENCE [LARGE SCALE GENOMIC DNA]</scope>
    <source>
        <strain evidence="4 5">PY_sf001</strain>
    </source>
</reference>
<protein>
    <recommendedName>
        <fullName evidence="3">EF-hand domain-containing protein</fullName>
    </recommendedName>
</protein>
<gene>
    <name evidence="4" type="ORF">KP79_PYT12239</name>
</gene>
<evidence type="ECO:0000259" key="3">
    <source>
        <dbReference type="PROSITE" id="PS50222"/>
    </source>
</evidence>
<evidence type="ECO:0000313" key="5">
    <source>
        <dbReference type="Proteomes" id="UP000242188"/>
    </source>
</evidence>
<evidence type="ECO:0000256" key="2">
    <source>
        <dbReference type="SAM" id="MobiDB-lite"/>
    </source>
</evidence>
<keyword evidence="5" id="KW-1185">Reference proteome</keyword>
<dbReference type="AlphaFoldDB" id="A0A210QAF6"/>
<dbReference type="InterPro" id="IPR002048">
    <property type="entry name" value="EF_hand_dom"/>
</dbReference>
<dbReference type="Pfam" id="PF13516">
    <property type="entry name" value="LRR_6"/>
    <property type="match status" value="3"/>
</dbReference>
<dbReference type="EMBL" id="NEDP02004411">
    <property type="protein sequence ID" value="OWF45712.1"/>
    <property type="molecule type" value="Genomic_DNA"/>
</dbReference>
<dbReference type="SMART" id="SM00368">
    <property type="entry name" value="LRR_RI"/>
    <property type="match status" value="8"/>
</dbReference>
<accession>A0A210QAF6</accession>
<feature type="region of interest" description="Disordered" evidence="2">
    <location>
        <begin position="549"/>
        <end position="589"/>
    </location>
</feature>
<comment type="caution">
    <text evidence="4">The sequence shown here is derived from an EMBL/GenBank/DDBJ whole genome shotgun (WGS) entry which is preliminary data.</text>
</comment>
<evidence type="ECO:0000256" key="1">
    <source>
        <dbReference type="ARBA" id="ARBA00022837"/>
    </source>
</evidence>
<dbReference type="Gene3D" id="1.10.238.10">
    <property type="entry name" value="EF-hand"/>
    <property type="match status" value="1"/>
</dbReference>
<dbReference type="OrthoDB" id="120976at2759"/>
<feature type="compositionally biased region" description="Polar residues" evidence="2">
    <location>
        <begin position="34"/>
        <end position="49"/>
    </location>
</feature>
<dbReference type="CDD" id="cd00051">
    <property type="entry name" value="EFh"/>
    <property type="match status" value="1"/>
</dbReference>
<dbReference type="Proteomes" id="UP000242188">
    <property type="component" value="Unassembled WGS sequence"/>
</dbReference>
<name>A0A210QAF6_MIZYE</name>
<organism evidence="4 5">
    <name type="scientific">Mizuhopecten yessoensis</name>
    <name type="common">Japanese scallop</name>
    <name type="synonym">Patinopecten yessoensis</name>
    <dbReference type="NCBI Taxonomy" id="6573"/>
    <lineage>
        <taxon>Eukaryota</taxon>
        <taxon>Metazoa</taxon>
        <taxon>Spiralia</taxon>
        <taxon>Lophotrochozoa</taxon>
        <taxon>Mollusca</taxon>
        <taxon>Bivalvia</taxon>
        <taxon>Autobranchia</taxon>
        <taxon>Pteriomorphia</taxon>
        <taxon>Pectinida</taxon>
        <taxon>Pectinoidea</taxon>
        <taxon>Pectinidae</taxon>
        <taxon>Mizuhopecten</taxon>
    </lineage>
</organism>
<keyword evidence="1" id="KW-0106">Calcium</keyword>